<evidence type="ECO:0000313" key="1">
    <source>
        <dbReference type="EMBL" id="KAK8512748.1"/>
    </source>
</evidence>
<comment type="caution">
    <text evidence="1">The sequence shown here is derived from an EMBL/GenBank/DDBJ whole genome shotgun (WGS) entry which is preliminary data.</text>
</comment>
<organism evidence="1 2">
    <name type="scientific">Hibiscus sabdariffa</name>
    <name type="common">roselle</name>
    <dbReference type="NCBI Taxonomy" id="183260"/>
    <lineage>
        <taxon>Eukaryota</taxon>
        <taxon>Viridiplantae</taxon>
        <taxon>Streptophyta</taxon>
        <taxon>Embryophyta</taxon>
        <taxon>Tracheophyta</taxon>
        <taxon>Spermatophyta</taxon>
        <taxon>Magnoliopsida</taxon>
        <taxon>eudicotyledons</taxon>
        <taxon>Gunneridae</taxon>
        <taxon>Pentapetalae</taxon>
        <taxon>rosids</taxon>
        <taxon>malvids</taxon>
        <taxon>Malvales</taxon>
        <taxon>Malvaceae</taxon>
        <taxon>Malvoideae</taxon>
        <taxon>Hibiscus</taxon>
    </lineage>
</organism>
<evidence type="ECO:0000313" key="2">
    <source>
        <dbReference type="Proteomes" id="UP001472677"/>
    </source>
</evidence>
<accession>A0ABR2C068</accession>
<protein>
    <submittedName>
        <fullName evidence="1">Uncharacterized protein</fullName>
    </submittedName>
</protein>
<keyword evidence="2" id="KW-1185">Reference proteome</keyword>
<proteinExistence type="predicted"/>
<dbReference type="Proteomes" id="UP001472677">
    <property type="component" value="Unassembled WGS sequence"/>
</dbReference>
<dbReference type="EMBL" id="JBBPBM010000071">
    <property type="protein sequence ID" value="KAK8512748.1"/>
    <property type="molecule type" value="Genomic_DNA"/>
</dbReference>
<name>A0ABR2C068_9ROSI</name>
<reference evidence="1 2" key="1">
    <citation type="journal article" date="2024" name="G3 (Bethesda)">
        <title>Genome assembly of Hibiscus sabdariffa L. provides insights into metabolisms of medicinal natural products.</title>
        <authorList>
            <person name="Kim T."/>
        </authorList>
    </citation>
    <scope>NUCLEOTIDE SEQUENCE [LARGE SCALE GENOMIC DNA]</scope>
    <source>
        <strain evidence="1">TK-2024</strain>
        <tissue evidence="1">Old leaves</tissue>
    </source>
</reference>
<gene>
    <name evidence="1" type="ORF">V6N12_030164</name>
</gene>
<sequence length="67" mass="7303">MATSSLKTTRIPLTSSPEKGHFLPIKTSVTVASKLKKATFPLQVLWSLDLRAKMMLPGCITLSETTV</sequence>